<dbReference type="GO" id="GO:0016491">
    <property type="term" value="F:oxidoreductase activity"/>
    <property type="evidence" value="ECO:0007669"/>
    <property type="project" value="UniProtKB-KW"/>
</dbReference>
<evidence type="ECO:0000256" key="5">
    <source>
        <dbReference type="ARBA" id="ARBA00023002"/>
    </source>
</evidence>
<evidence type="ECO:0000256" key="8">
    <source>
        <dbReference type="PIRNR" id="PIRNR000124"/>
    </source>
</evidence>
<evidence type="ECO:0000256" key="6">
    <source>
        <dbReference type="ARBA" id="ARBA00023027"/>
    </source>
</evidence>
<name>A0ABU9U975_9SPIR</name>
<dbReference type="PIRSF" id="PIRSF000124">
    <property type="entry name" value="UDPglc_GDPman_dh"/>
    <property type="match status" value="1"/>
</dbReference>
<evidence type="ECO:0000256" key="2">
    <source>
        <dbReference type="ARBA" id="ARBA00006601"/>
    </source>
</evidence>
<sequence>MAIKIAVIGTGYVGISTCVGLSDFGNIVVGFDIDDNKIKRLSSGDPVIYENGMEYYLKKNLETGRLSFTSDFKVALKDAEVVFLAVGTPEREDGSADLSQIKSALDAIAEIIDRPLVIVTKSTVPAGTNRWINDYMSSKVDENLFEVVSNPEFLREGKAIHDFFHPDRVVIGTKDGKENPIMRDIYRSLYLIETPFIWCNWETAELIKYASNAFLATKITFINQMANLAEEMGADIHKIAKAMGMDGRISSKFLHPGPGYGGSCFPKDTKALAKTGRKVGVVMSLIEEVISSNETQKERMIEKAKRLLENNISDKKVAVLGLAFKAETDDIRESPAITIVKGFLKEGVKISAHDPKAVENFKKLFPYVEYYDNAYDACKNANLVIICTEWNDYRNLDLDEISRNVKEKKILDLRNVLDPESAIKKGFVYEGVGRKGVNL</sequence>
<dbReference type="InterPro" id="IPR017476">
    <property type="entry name" value="UDP-Glc/GDP-Man"/>
</dbReference>
<keyword evidence="5 8" id="KW-0560">Oxidoreductase</keyword>
<dbReference type="InterPro" id="IPR036291">
    <property type="entry name" value="NAD(P)-bd_dom_sf"/>
</dbReference>
<dbReference type="InterPro" id="IPR014026">
    <property type="entry name" value="UDP-Glc/GDP-Man_DH_dimer"/>
</dbReference>
<comment type="caution">
    <text evidence="10">The sequence shown here is derived from an EMBL/GenBank/DDBJ whole genome shotgun (WGS) entry which is preliminary data.</text>
</comment>
<organism evidence="10 11">
    <name type="scientific">Rarispira pelagica</name>
    <dbReference type="NCBI Taxonomy" id="3141764"/>
    <lineage>
        <taxon>Bacteria</taxon>
        <taxon>Pseudomonadati</taxon>
        <taxon>Spirochaetota</taxon>
        <taxon>Spirochaetia</taxon>
        <taxon>Winmispirales</taxon>
        <taxon>Winmispiraceae</taxon>
        <taxon>Rarispira</taxon>
    </lineage>
</organism>
<dbReference type="InterPro" id="IPR008927">
    <property type="entry name" value="6-PGluconate_DH-like_C_sf"/>
</dbReference>
<evidence type="ECO:0000313" key="10">
    <source>
        <dbReference type="EMBL" id="MEM5947218.1"/>
    </source>
</evidence>
<dbReference type="SUPFAM" id="SSF48179">
    <property type="entry name" value="6-phosphogluconate dehydrogenase C-terminal domain-like"/>
    <property type="match status" value="1"/>
</dbReference>
<proteinExistence type="inferred from homology"/>
<dbReference type="SMART" id="SM00984">
    <property type="entry name" value="UDPG_MGDP_dh_C"/>
    <property type="match status" value="1"/>
</dbReference>
<evidence type="ECO:0000256" key="3">
    <source>
        <dbReference type="ARBA" id="ARBA00012954"/>
    </source>
</evidence>
<protein>
    <recommendedName>
        <fullName evidence="4 8">UDP-glucose 6-dehydrogenase</fullName>
        <ecNumber evidence="3 8">1.1.1.22</ecNumber>
    </recommendedName>
</protein>
<dbReference type="Pfam" id="PF03720">
    <property type="entry name" value="UDPG_MGDP_dh_C"/>
    <property type="match status" value="1"/>
</dbReference>
<comment type="pathway">
    <text evidence="1">Nucleotide-sugar biosynthesis; UDP-alpha-D-glucuronate biosynthesis; UDP-alpha-D-glucuronate from UDP-alpha-D-glucose: step 1/1.</text>
</comment>
<dbReference type="Pfam" id="PF03721">
    <property type="entry name" value="UDPG_MGDP_dh_N"/>
    <property type="match status" value="1"/>
</dbReference>
<dbReference type="InterPro" id="IPR028357">
    <property type="entry name" value="UDPglc_DH_bac"/>
</dbReference>
<dbReference type="InterPro" id="IPR001732">
    <property type="entry name" value="UDP-Glc/GDP-Man_DH_N"/>
</dbReference>
<feature type="domain" description="UDP-glucose/GDP-mannose dehydrogenase C-terminal" evidence="9">
    <location>
        <begin position="318"/>
        <end position="419"/>
    </location>
</feature>
<dbReference type="InterPro" id="IPR014027">
    <property type="entry name" value="UDP-Glc/GDP-Man_DH_C"/>
</dbReference>
<comment type="similarity">
    <text evidence="2 8">Belongs to the UDP-glucose/GDP-mannose dehydrogenase family.</text>
</comment>
<evidence type="ECO:0000256" key="1">
    <source>
        <dbReference type="ARBA" id="ARBA00004701"/>
    </source>
</evidence>
<evidence type="ECO:0000259" key="9">
    <source>
        <dbReference type="SMART" id="SM00984"/>
    </source>
</evidence>
<dbReference type="Gene3D" id="3.40.50.720">
    <property type="entry name" value="NAD(P)-binding Rossmann-like Domain"/>
    <property type="match status" value="2"/>
</dbReference>
<accession>A0ABU9U975</accession>
<evidence type="ECO:0000313" key="11">
    <source>
        <dbReference type="Proteomes" id="UP001466331"/>
    </source>
</evidence>
<dbReference type="SUPFAM" id="SSF52413">
    <property type="entry name" value="UDP-glucose/GDP-mannose dehydrogenase C-terminal domain"/>
    <property type="match status" value="1"/>
</dbReference>
<dbReference type="NCBIfam" id="TIGR03026">
    <property type="entry name" value="NDP-sugDHase"/>
    <property type="match status" value="1"/>
</dbReference>
<dbReference type="PIRSF" id="PIRSF500134">
    <property type="entry name" value="UDPglc_DH_bac"/>
    <property type="match status" value="1"/>
</dbReference>
<dbReference type="Proteomes" id="UP001466331">
    <property type="component" value="Unassembled WGS sequence"/>
</dbReference>
<dbReference type="EMBL" id="JBCHKQ010000001">
    <property type="protein sequence ID" value="MEM5947218.1"/>
    <property type="molecule type" value="Genomic_DNA"/>
</dbReference>
<dbReference type="Gene3D" id="1.20.5.100">
    <property type="entry name" value="Cytochrome c1, transmembrane anchor, C-terminal"/>
    <property type="match status" value="1"/>
</dbReference>
<gene>
    <name evidence="10" type="ORF">WKV44_01550</name>
</gene>
<dbReference type="PANTHER" id="PTHR43750">
    <property type="entry name" value="UDP-GLUCOSE 6-DEHYDROGENASE TUAD"/>
    <property type="match status" value="1"/>
</dbReference>
<keyword evidence="11" id="KW-1185">Reference proteome</keyword>
<dbReference type="InterPro" id="IPR036220">
    <property type="entry name" value="UDP-Glc/GDP-Man_DH_C_sf"/>
</dbReference>
<evidence type="ECO:0000256" key="7">
    <source>
        <dbReference type="ARBA" id="ARBA00047473"/>
    </source>
</evidence>
<dbReference type="RefSeq" id="WP_420068668.1">
    <property type="nucleotide sequence ID" value="NZ_JBCHKQ010000001.1"/>
</dbReference>
<keyword evidence="6 8" id="KW-0520">NAD</keyword>
<dbReference type="EC" id="1.1.1.22" evidence="3 8"/>
<dbReference type="SUPFAM" id="SSF51735">
    <property type="entry name" value="NAD(P)-binding Rossmann-fold domains"/>
    <property type="match status" value="1"/>
</dbReference>
<evidence type="ECO:0000256" key="4">
    <source>
        <dbReference type="ARBA" id="ARBA00015132"/>
    </source>
</evidence>
<dbReference type="PANTHER" id="PTHR43750:SF3">
    <property type="entry name" value="UDP-GLUCOSE 6-DEHYDROGENASE TUAD"/>
    <property type="match status" value="1"/>
</dbReference>
<dbReference type="Pfam" id="PF00984">
    <property type="entry name" value="UDPG_MGDP_dh"/>
    <property type="match status" value="1"/>
</dbReference>
<reference evidence="10 11" key="1">
    <citation type="submission" date="2024-03" db="EMBL/GenBank/DDBJ databases">
        <title>Ignisphaera cupida sp. nov., a hyperthermophilic hydrolytic archaeon from a hot spring of Kamchatka, and proposal of Ignisphaeraceae fam. nov.</title>
        <authorList>
            <person name="Podosokorskaya O.A."/>
            <person name="Elcheninov A.G."/>
            <person name="Maltseva A.I."/>
            <person name="Zayulina K.S."/>
            <person name="Novikov A."/>
            <person name="Merkel A.Y."/>
        </authorList>
    </citation>
    <scope>NUCLEOTIDE SEQUENCE [LARGE SCALE GENOMIC DNA]</scope>
    <source>
        <strain evidence="10 11">38H-sp</strain>
    </source>
</reference>
<comment type="catalytic activity">
    <reaction evidence="7 8">
        <text>UDP-alpha-D-glucose + 2 NAD(+) + H2O = UDP-alpha-D-glucuronate + 2 NADH + 3 H(+)</text>
        <dbReference type="Rhea" id="RHEA:23596"/>
        <dbReference type="ChEBI" id="CHEBI:15377"/>
        <dbReference type="ChEBI" id="CHEBI:15378"/>
        <dbReference type="ChEBI" id="CHEBI:57540"/>
        <dbReference type="ChEBI" id="CHEBI:57945"/>
        <dbReference type="ChEBI" id="CHEBI:58052"/>
        <dbReference type="ChEBI" id="CHEBI:58885"/>
        <dbReference type="EC" id="1.1.1.22"/>
    </reaction>
</comment>